<evidence type="ECO:0000259" key="7">
    <source>
        <dbReference type="PROSITE" id="PS51349"/>
    </source>
</evidence>
<dbReference type="PANTHER" id="PTHR10578:SF104">
    <property type="entry name" value="CYTOCHROME B2, MITOCHONDRIAL-RELATED"/>
    <property type="match status" value="1"/>
</dbReference>
<dbReference type="PRINTS" id="PR00363">
    <property type="entry name" value="CYTOCHROMEB5"/>
</dbReference>
<dbReference type="InterPro" id="IPR000262">
    <property type="entry name" value="FMN-dep_DH"/>
</dbReference>
<dbReference type="Pfam" id="PF01070">
    <property type="entry name" value="FMN_dh"/>
    <property type="match status" value="1"/>
</dbReference>
<dbReference type="EMBL" id="JAPDRN010000085">
    <property type="protein sequence ID" value="KAJ9625973.1"/>
    <property type="molecule type" value="Genomic_DNA"/>
</dbReference>
<organism evidence="8 9">
    <name type="scientific">Knufia peltigerae</name>
    <dbReference type="NCBI Taxonomy" id="1002370"/>
    <lineage>
        <taxon>Eukaryota</taxon>
        <taxon>Fungi</taxon>
        <taxon>Dikarya</taxon>
        <taxon>Ascomycota</taxon>
        <taxon>Pezizomycotina</taxon>
        <taxon>Eurotiomycetes</taxon>
        <taxon>Chaetothyriomycetidae</taxon>
        <taxon>Chaetothyriales</taxon>
        <taxon>Trichomeriaceae</taxon>
        <taxon>Knufia</taxon>
    </lineage>
</organism>
<sequence length="501" mass="54750">MISGEEVLKHNTRESCWVIVHGQVYDVTTFLDDHPGGADVVLRHAGKDVSEIYEPLHPKGIIKETLNDGEVNDALLRSYVDEYIGADQILGPVDLRSNITKALPESAGKDPASSQEGPLPLSLCMNLDDIEMSACRIMSRRAVTFITSAADSLASLTQNRKDWSKLTFRPRVLRDVTRADMTCHVLGKKSRLPFFIAPMGMAKIANDEGELALVRGAVANDIPYCVSGYSSIRHADLIACQKEVGGGGILWYQLYVSKSGCETTRQMVRSARDLGYEALFITVDVPVVGKREEDERYKAELDYAAGHFSQSSSGEGAPVLRGMHSYTLSWSDLSYIREEWGPSSGPVVLKGIQSAEDAKMAADLGFDGIYLSNHGGRQLDYAPSSMKTLLEIRRFCPEILDKVQVFVDGGVRRGTDIVKALCLGATAVGVGRPFNYGIALNGVEGCNKVVQLLSDEIQTTMRLLGATELGQLGPEMVNSTILENRLPQYLSFFKSSSSPKL</sequence>
<dbReference type="InterPro" id="IPR008259">
    <property type="entry name" value="FMN_hydac_DH_AS"/>
</dbReference>
<protein>
    <recommendedName>
        <fullName evidence="10">(S)-2-hydroxy-acid oxidase</fullName>
    </recommendedName>
</protein>
<comment type="cofactor">
    <cofactor evidence="1">
        <name>FMN</name>
        <dbReference type="ChEBI" id="CHEBI:58210"/>
    </cofactor>
</comment>
<evidence type="ECO:0000313" key="8">
    <source>
        <dbReference type="EMBL" id="KAJ9625973.1"/>
    </source>
</evidence>
<comment type="caution">
    <text evidence="8">The sequence shown here is derived from an EMBL/GenBank/DDBJ whole genome shotgun (WGS) entry which is preliminary data.</text>
</comment>
<evidence type="ECO:0000259" key="6">
    <source>
        <dbReference type="PROSITE" id="PS50255"/>
    </source>
</evidence>
<dbReference type="Gene3D" id="3.10.120.10">
    <property type="entry name" value="Cytochrome b5-like heme/steroid binding domain"/>
    <property type="match status" value="1"/>
</dbReference>
<proteinExistence type="predicted"/>
<dbReference type="InterPro" id="IPR036400">
    <property type="entry name" value="Cyt_B5-like_heme/steroid_sf"/>
</dbReference>
<dbReference type="InterPro" id="IPR037396">
    <property type="entry name" value="FMN_HAD"/>
</dbReference>
<dbReference type="PANTHER" id="PTHR10578">
    <property type="entry name" value="S -2-HYDROXY-ACID OXIDASE-RELATED"/>
    <property type="match status" value="1"/>
</dbReference>
<keyword evidence="4" id="KW-0560">Oxidoreductase</keyword>
<dbReference type="Pfam" id="PF00173">
    <property type="entry name" value="Cyt-b5"/>
    <property type="match status" value="1"/>
</dbReference>
<dbReference type="InterPro" id="IPR018506">
    <property type="entry name" value="Cyt_B5_heme-BS"/>
</dbReference>
<accession>A0AA38XWK7</accession>
<dbReference type="SUPFAM" id="SSF55856">
    <property type="entry name" value="Cytochrome b5-like heme/steroid binding domain"/>
    <property type="match status" value="1"/>
</dbReference>
<feature type="domain" description="Cytochrome b5 heme-binding" evidence="6">
    <location>
        <begin position="1"/>
        <end position="88"/>
    </location>
</feature>
<dbReference type="InterPro" id="IPR013785">
    <property type="entry name" value="Aldolase_TIM"/>
</dbReference>
<dbReference type="PROSITE" id="PS51349">
    <property type="entry name" value="FMN_HYDROXY_ACID_DH_2"/>
    <property type="match status" value="1"/>
</dbReference>
<dbReference type="SUPFAM" id="SSF51395">
    <property type="entry name" value="FMN-linked oxidoreductases"/>
    <property type="match status" value="1"/>
</dbReference>
<dbReference type="GO" id="GO:0046872">
    <property type="term" value="F:metal ion binding"/>
    <property type="evidence" value="ECO:0007669"/>
    <property type="project" value="UniProtKB-KW"/>
</dbReference>
<reference evidence="8" key="1">
    <citation type="submission" date="2022-10" db="EMBL/GenBank/DDBJ databases">
        <title>Culturing micro-colonial fungi from biological soil crusts in the Mojave desert and describing Neophaeococcomyces mojavensis, and introducing the new genera and species Taxawa tesnikishii.</title>
        <authorList>
            <person name="Kurbessoian T."/>
            <person name="Stajich J.E."/>
        </authorList>
    </citation>
    <scope>NUCLEOTIDE SEQUENCE</scope>
    <source>
        <strain evidence="8">TK_35</strain>
    </source>
</reference>
<dbReference type="Proteomes" id="UP001172681">
    <property type="component" value="Unassembled WGS sequence"/>
</dbReference>
<evidence type="ECO:0000256" key="5">
    <source>
        <dbReference type="ARBA" id="ARBA00023004"/>
    </source>
</evidence>
<dbReference type="SMART" id="SM01117">
    <property type="entry name" value="Cyt-b5"/>
    <property type="match status" value="1"/>
</dbReference>
<dbReference type="PROSITE" id="PS00557">
    <property type="entry name" value="FMN_HYDROXY_ACID_DH_1"/>
    <property type="match status" value="1"/>
</dbReference>
<feature type="domain" description="FMN hydroxy acid dehydrogenase" evidence="7">
    <location>
        <begin position="119"/>
        <end position="482"/>
    </location>
</feature>
<keyword evidence="5" id="KW-0408">Iron</keyword>
<evidence type="ECO:0000256" key="1">
    <source>
        <dbReference type="ARBA" id="ARBA00001917"/>
    </source>
</evidence>
<dbReference type="Gene3D" id="3.20.20.70">
    <property type="entry name" value="Aldolase class I"/>
    <property type="match status" value="1"/>
</dbReference>
<keyword evidence="2" id="KW-0349">Heme</keyword>
<evidence type="ECO:0000313" key="9">
    <source>
        <dbReference type="Proteomes" id="UP001172681"/>
    </source>
</evidence>
<dbReference type="GO" id="GO:0020037">
    <property type="term" value="F:heme binding"/>
    <property type="evidence" value="ECO:0007669"/>
    <property type="project" value="InterPro"/>
</dbReference>
<evidence type="ECO:0008006" key="10">
    <source>
        <dbReference type="Google" id="ProtNLM"/>
    </source>
</evidence>
<evidence type="ECO:0000256" key="2">
    <source>
        <dbReference type="ARBA" id="ARBA00022617"/>
    </source>
</evidence>
<evidence type="ECO:0000256" key="3">
    <source>
        <dbReference type="ARBA" id="ARBA00022723"/>
    </source>
</evidence>
<evidence type="ECO:0000256" key="4">
    <source>
        <dbReference type="ARBA" id="ARBA00023002"/>
    </source>
</evidence>
<dbReference type="GO" id="GO:0016491">
    <property type="term" value="F:oxidoreductase activity"/>
    <property type="evidence" value="ECO:0007669"/>
    <property type="project" value="UniProtKB-KW"/>
</dbReference>
<dbReference type="PROSITE" id="PS50255">
    <property type="entry name" value="CYTOCHROME_B5_2"/>
    <property type="match status" value="1"/>
</dbReference>
<dbReference type="AlphaFoldDB" id="A0AA38XWK7"/>
<keyword evidence="9" id="KW-1185">Reference proteome</keyword>
<dbReference type="InterPro" id="IPR001199">
    <property type="entry name" value="Cyt_B5-like_heme/steroid-bd"/>
</dbReference>
<dbReference type="PROSITE" id="PS00191">
    <property type="entry name" value="CYTOCHROME_B5_1"/>
    <property type="match status" value="1"/>
</dbReference>
<name>A0AA38XWK7_9EURO</name>
<keyword evidence="3" id="KW-0479">Metal-binding</keyword>
<gene>
    <name evidence="8" type="ORF">H2204_010272</name>
</gene>